<dbReference type="Proteomes" id="UP000605086">
    <property type="component" value="Unassembled WGS sequence"/>
</dbReference>
<dbReference type="PROSITE" id="PS51257">
    <property type="entry name" value="PROKAR_LIPOPROTEIN"/>
    <property type="match status" value="1"/>
</dbReference>
<evidence type="ECO:0000313" key="2">
    <source>
        <dbReference type="EMBL" id="NUB03495.1"/>
    </source>
</evidence>
<feature type="transmembrane region" description="Helical" evidence="1">
    <location>
        <begin position="43"/>
        <end position="66"/>
    </location>
</feature>
<evidence type="ECO:0000313" key="3">
    <source>
        <dbReference type="Proteomes" id="UP000605086"/>
    </source>
</evidence>
<evidence type="ECO:0000256" key="1">
    <source>
        <dbReference type="SAM" id="Phobius"/>
    </source>
</evidence>
<dbReference type="RefSeq" id="WP_174474394.1">
    <property type="nucleotide sequence ID" value="NZ_JAGINN010000005.1"/>
</dbReference>
<keyword evidence="1" id="KW-0812">Transmembrane</keyword>
<keyword evidence="1" id="KW-1133">Transmembrane helix</keyword>
<feature type="transmembrane region" description="Helical" evidence="1">
    <location>
        <begin position="73"/>
        <end position="93"/>
    </location>
</feature>
<organism evidence="2 3">
    <name type="scientific">Azospirillum melinis</name>
    <dbReference type="NCBI Taxonomy" id="328839"/>
    <lineage>
        <taxon>Bacteria</taxon>
        <taxon>Pseudomonadati</taxon>
        <taxon>Pseudomonadota</taxon>
        <taxon>Alphaproteobacteria</taxon>
        <taxon>Rhodospirillales</taxon>
        <taxon>Azospirillaceae</taxon>
        <taxon>Azospirillum</taxon>
    </lineage>
</organism>
<protein>
    <submittedName>
        <fullName evidence="2">VUT family protein</fullName>
    </submittedName>
</protein>
<comment type="caution">
    <text evidence="2">The sequence shown here is derived from an EMBL/GenBank/DDBJ whole genome shotgun (WGS) entry which is preliminary data.</text>
</comment>
<proteinExistence type="predicted"/>
<dbReference type="EMBL" id="WHOS01000065">
    <property type="protein sequence ID" value="NUB03495.1"/>
    <property type="molecule type" value="Genomic_DNA"/>
</dbReference>
<name>A0ABX2KIS1_9PROT</name>
<reference evidence="2 3" key="1">
    <citation type="submission" date="2019-10" db="EMBL/GenBank/DDBJ databases">
        <title>Genome sequence of Azospirillum melinis.</title>
        <authorList>
            <person name="Ambrosini A."/>
            <person name="Sant'Anna F.H."/>
            <person name="Cassan F.D."/>
            <person name="Souza E.M."/>
            <person name="Passaglia L.M.P."/>
        </authorList>
    </citation>
    <scope>NUCLEOTIDE SEQUENCE [LARGE SCALE GENOMIC DNA]</scope>
    <source>
        <strain evidence="2 3">TMCY0552</strain>
    </source>
</reference>
<gene>
    <name evidence="2" type="ORF">GBZ48_30195</name>
</gene>
<dbReference type="Pfam" id="PF02592">
    <property type="entry name" value="Vut_1"/>
    <property type="match status" value="1"/>
</dbReference>
<feature type="transmembrane region" description="Helical" evidence="1">
    <location>
        <begin position="155"/>
        <end position="176"/>
    </location>
</feature>
<sequence length="188" mass="19603">MFSQRHQRTIEGFAFLVAFAACVPAANWLIASVGTVCLPNGACLIPVAPGLSAPSGVLAVGIALVLRDLVQRRLGLTWAFVAIALGAGLSALFAPPALVLASTAAFALSETADLAVYTPLRRRGLLLAATASNVVGLVIDSIAFVSLAFGSLEFVGGQIVGKLWMVILAMPVLHWLRERDRQIGLGTV</sequence>
<feature type="transmembrane region" description="Helical" evidence="1">
    <location>
        <begin position="12"/>
        <end position="31"/>
    </location>
</feature>
<dbReference type="InterPro" id="IPR003744">
    <property type="entry name" value="YhhQ"/>
</dbReference>
<keyword evidence="1" id="KW-0472">Membrane</keyword>
<keyword evidence="3" id="KW-1185">Reference proteome</keyword>
<accession>A0ABX2KIS1</accession>